<accession>A0A5A8D5B7</accession>
<dbReference type="Gene3D" id="3.40.50.300">
    <property type="entry name" value="P-loop containing nucleotide triphosphate hydrolases"/>
    <property type="match status" value="2"/>
</dbReference>
<evidence type="ECO:0000256" key="1">
    <source>
        <dbReference type="ARBA" id="ARBA00022741"/>
    </source>
</evidence>
<feature type="region of interest" description="Disordered" evidence="4">
    <location>
        <begin position="63"/>
        <end position="89"/>
    </location>
</feature>
<gene>
    <name evidence="7" type="ORF">FNF28_05547</name>
</gene>
<dbReference type="InterPro" id="IPR050628">
    <property type="entry name" value="SNF2_RAD54_helicase_TF"/>
</dbReference>
<dbReference type="SUPFAM" id="SSF52540">
    <property type="entry name" value="P-loop containing nucleoside triphosphate hydrolases"/>
    <property type="match status" value="2"/>
</dbReference>
<dbReference type="Proteomes" id="UP000324907">
    <property type="component" value="Unassembled WGS sequence"/>
</dbReference>
<dbReference type="InterPro" id="IPR027417">
    <property type="entry name" value="P-loop_NTPase"/>
</dbReference>
<feature type="region of interest" description="Disordered" evidence="4">
    <location>
        <begin position="445"/>
        <end position="526"/>
    </location>
</feature>
<name>A0A5A8D5B7_CAFRO</name>
<dbReference type="GO" id="GO:0006281">
    <property type="term" value="P:DNA repair"/>
    <property type="evidence" value="ECO:0007669"/>
    <property type="project" value="TreeGrafter"/>
</dbReference>
<evidence type="ECO:0000256" key="4">
    <source>
        <dbReference type="SAM" id="MobiDB-lite"/>
    </source>
</evidence>
<feature type="compositionally biased region" description="Low complexity" evidence="4">
    <location>
        <begin position="504"/>
        <end position="518"/>
    </location>
</feature>
<evidence type="ECO:0000313" key="8">
    <source>
        <dbReference type="Proteomes" id="UP000324907"/>
    </source>
</evidence>
<proteinExistence type="predicted"/>
<dbReference type="PROSITE" id="PS51192">
    <property type="entry name" value="HELICASE_ATP_BIND_1"/>
    <property type="match status" value="1"/>
</dbReference>
<feature type="region of interest" description="Disordered" evidence="4">
    <location>
        <begin position="405"/>
        <end position="426"/>
    </location>
</feature>
<keyword evidence="2" id="KW-0378">Hydrolase</keyword>
<sequence>MAGLIDQMRMIVGNAAECDLRSVLIRSSWKLDRALDLFFREKRDGKGAAAGAMQKTASRFFSNQGAATAARPSPPKPEPKGRSSPIGIDLTPPAGARSQVCVVPPPPPAVPCIPATLVVCPVSLLGQWAREIERFTPQGHLRVVIHHGTSRLLSARQLEGVDVVITSYGMVAHEMHRLGGAQAAADVALAAASTGRGGGAGAPGGPATKQGRKGAAAAAASAVVYGARWRRVVLDEAHAIKNTSTDTSRSCLAIEAVHRWALTGTPVQNSLKDLHSLVRFMRHQPWDEPAWWRRVIAQPFEAGDPRALPTLQALLRPLLLRRTKGMRDVDGRPIVVLPPKSEELVWLALSESERAFYDAIYSRSKATFEGFEAAGTVLNQYAVILSLLVRLRQACDHPFLVLGRRSNGPKLGDSPDDDADSSRADGAGLSSALVTRLLRRFMDSQAAQSTEEHEATTASDSDDDDGLSGDSDFEEPAAAAQSPDSHRGGVMAPADDDGAVSVLSSGDEAVSFSDSSSSDNDEDDEDFVTERAAPAQLAPIFGGADAGAAGAAASSPAATPGGGQSPRGDEGDDAAFGTPAAWAHRGDPIAEEAWPGERLFADVGIYSVPTEEVPTAAAGGKLEAEEARSSALAIMDGPASDGALWRSLWLGDVKVVVFSQFTSMLDVVQAGLRRRGTRFGRIDGSMTQPRRDAALASFRQRAGANVLLVSTKAGGQGLNVVEACVVFILDPWWNPATEQQAISRVHRIGQRRRVTVKRLLCSDTVEETLIELQRSKQQLADSALEAGATASSGKLTLDDLRRFFR</sequence>
<dbReference type="AlphaFoldDB" id="A0A5A8D5B7"/>
<comment type="caution">
    <text evidence="7">The sequence shown here is derived from an EMBL/GenBank/DDBJ whole genome shotgun (WGS) entry which is preliminary data.</text>
</comment>
<dbReference type="SMART" id="SM00490">
    <property type="entry name" value="HELICc"/>
    <property type="match status" value="1"/>
</dbReference>
<dbReference type="GO" id="GO:0008094">
    <property type="term" value="F:ATP-dependent activity, acting on DNA"/>
    <property type="evidence" value="ECO:0007669"/>
    <property type="project" value="TreeGrafter"/>
</dbReference>
<reference evidence="7 8" key="1">
    <citation type="submission" date="2019-07" db="EMBL/GenBank/DDBJ databases">
        <title>Genomes of Cafeteria roenbergensis.</title>
        <authorList>
            <person name="Fischer M.G."/>
            <person name="Hackl T."/>
            <person name="Roman M."/>
        </authorList>
    </citation>
    <scope>NUCLEOTIDE SEQUENCE [LARGE SCALE GENOMIC DNA]</scope>
    <source>
        <strain evidence="7 8">RCC970-E3</strain>
    </source>
</reference>
<feature type="compositionally biased region" description="Low complexity" evidence="4">
    <location>
        <begin position="546"/>
        <end position="559"/>
    </location>
</feature>
<evidence type="ECO:0000313" key="7">
    <source>
        <dbReference type="EMBL" id="KAA0160119.1"/>
    </source>
</evidence>
<dbReference type="InterPro" id="IPR049730">
    <property type="entry name" value="SNF2/RAD54-like_C"/>
</dbReference>
<feature type="domain" description="Helicase ATP-binding" evidence="5">
    <location>
        <begin position="114"/>
        <end position="284"/>
    </location>
</feature>
<feature type="domain" description="Helicase C-terminal" evidence="6">
    <location>
        <begin position="643"/>
        <end position="801"/>
    </location>
</feature>
<dbReference type="GO" id="GO:0005524">
    <property type="term" value="F:ATP binding"/>
    <property type="evidence" value="ECO:0007669"/>
    <property type="project" value="UniProtKB-KW"/>
</dbReference>
<evidence type="ECO:0008006" key="9">
    <source>
        <dbReference type="Google" id="ProtNLM"/>
    </source>
</evidence>
<dbReference type="PROSITE" id="PS51194">
    <property type="entry name" value="HELICASE_CTER"/>
    <property type="match status" value="1"/>
</dbReference>
<protein>
    <recommendedName>
        <fullName evidence="9">Helicase C-terminal domain-containing protein</fullName>
    </recommendedName>
</protein>
<dbReference type="InterPro" id="IPR014001">
    <property type="entry name" value="Helicase_ATP-bd"/>
</dbReference>
<dbReference type="PANTHER" id="PTHR45626:SF22">
    <property type="entry name" value="DNA REPAIR PROTEIN RAD5"/>
    <property type="match status" value="1"/>
</dbReference>
<evidence type="ECO:0000256" key="2">
    <source>
        <dbReference type="ARBA" id="ARBA00022801"/>
    </source>
</evidence>
<evidence type="ECO:0000259" key="5">
    <source>
        <dbReference type="PROSITE" id="PS51192"/>
    </source>
</evidence>
<feature type="region of interest" description="Disordered" evidence="4">
    <location>
        <begin position="546"/>
        <end position="580"/>
    </location>
</feature>
<dbReference type="Pfam" id="PF00271">
    <property type="entry name" value="Helicase_C"/>
    <property type="match status" value="1"/>
</dbReference>
<dbReference type="EMBL" id="VLTL01000114">
    <property type="protein sequence ID" value="KAA0160119.1"/>
    <property type="molecule type" value="Genomic_DNA"/>
</dbReference>
<dbReference type="InterPro" id="IPR000330">
    <property type="entry name" value="SNF2_N"/>
</dbReference>
<evidence type="ECO:0000259" key="6">
    <source>
        <dbReference type="PROSITE" id="PS51194"/>
    </source>
</evidence>
<dbReference type="SMART" id="SM00487">
    <property type="entry name" value="DEXDc"/>
    <property type="match status" value="1"/>
</dbReference>
<dbReference type="GO" id="GO:0016787">
    <property type="term" value="F:hydrolase activity"/>
    <property type="evidence" value="ECO:0007669"/>
    <property type="project" value="UniProtKB-KW"/>
</dbReference>
<dbReference type="Gene3D" id="3.40.50.10810">
    <property type="entry name" value="Tandem AAA-ATPase domain"/>
    <property type="match status" value="2"/>
</dbReference>
<keyword evidence="1" id="KW-0547">Nucleotide-binding</keyword>
<evidence type="ECO:0000256" key="3">
    <source>
        <dbReference type="ARBA" id="ARBA00022840"/>
    </source>
</evidence>
<dbReference type="Pfam" id="PF00176">
    <property type="entry name" value="SNF2-rel_dom"/>
    <property type="match status" value="1"/>
</dbReference>
<dbReference type="PANTHER" id="PTHR45626">
    <property type="entry name" value="TRANSCRIPTION TERMINATION FACTOR 2-RELATED"/>
    <property type="match status" value="1"/>
</dbReference>
<feature type="compositionally biased region" description="Acidic residues" evidence="4">
    <location>
        <begin position="460"/>
        <end position="475"/>
    </location>
</feature>
<keyword evidence="3" id="KW-0067">ATP-binding</keyword>
<dbReference type="InterPro" id="IPR038718">
    <property type="entry name" value="SNF2-like_sf"/>
</dbReference>
<dbReference type="CDD" id="cd18008">
    <property type="entry name" value="DEXDc_SHPRH-like"/>
    <property type="match status" value="1"/>
</dbReference>
<dbReference type="CDD" id="cd18793">
    <property type="entry name" value="SF2_C_SNF"/>
    <property type="match status" value="1"/>
</dbReference>
<dbReference type="InterPro" id="IPR001650">
    <property type="entry name" value="Helicase_C-like"/>
</dbReference>
<dbReference type="GO" id="GO:0005634">
    <property type="term" value="C:nucleus"/>
    <property type="evidence" value="ECO:0007669"/>
    <property type="project" value="TreeGrafter"/>
</dbReference>
<organism evidence="7 8">
    <name type="scientific">Cafeteria roenbergensis</name>
    <name type="common">Marine flagellate</name>
    <dbReference type="NCBI Taxonomy" id="33653"/>
    <lineage>
        <taxon>Eukaryota</taxon>
        <taxon>Sar</taxon>
        <taxon>Stramenopiles</taxon>
        <taxon>Bigyra</taxon>
        <taxon>Opalozoa</taxon>
        <taxon>Bicosoecida</taxon>
        <taxon>Cafeteriaceae</taxon>
        <taxon>Cafeteria</taxon>
    </lineage>
</organism>